<comment type="caution">
    <text evidence="1">The sequence shown here is derived from an EMBL/GenBank/DDBJ whole genome shotgun (WGS) entry which is preliminary data.</text>
</comment>
<proteinExistence type="predicted"/>
<organism evidence="1 2">
    <name type="scientific">Dyadobacter chenhuakuii</name>
    <dbReference type="NCBI Taxonomy" id="2909339"/>
    <lineage>
        <taxon>Bacteria</taxon>
        <taxon>Pseudomonadati</taxon>
        <taxon>Bacteroidota</taxon>
        <taxon>Cytophagia</taxon>
        <taxon>Cytophagales</taxon>
        <taxon>Spirosomataceae</taxon>
        <taxon>Dyadobacter</taxon>
    </lineage>
</organism>
<gene>
    <name evidence="1" type="ORF">L0661_23160</name>
</gene>
<sequence length="98" mass="11086">MRRSSDDHIVVLPPLNSRFHTLLGVSAFHNIVPSNCLKNQMRKIITNTFMTLDGVMQAPGGPDEDTDSGFEYGGWSVIRWDQLMNEAMIEAMKDPYDL</sequence>
<evidence type="ECO:0000313" key="1">
    <source>
        <dbReference type="EMBL" id="MCF2501240.1"/>
    </source>
</evidence>
<dbReference type="RefSeq" id="WP_235179448.1">
    <property type="nucleotide sequence ID" value="NZ_JAKFFV010000018.1"/>
</dbReference>
<dbReference type="EMBL" id="JAKFFV010000018">
    <property type="protein sequence ID" value="MCF2501240.1"/>
    <property type="molecule type" value="Genomic_DNA"/>
</dbReference>
<dbReference type="AlphaFoldDB" id="A0A9X1QGE2"/>
<dbReference type="Proteomes" id="UP001139411">
    <property type="component" value="Unassembled WGS sequence"/>
</dbReference>
<accession>A0A9X1QGE2</accession>
<reference evidence="1" key="1">
    <citation type="submission" date="2022-01" db="EMBL/GenBank/DDBJ databases">
        <title>Novel species in genus Dyadobacter.</title>
        <authorList>
            <person name="Ma C."/>
        </authorList>
    </citation>
    <scope>NUCLEOTIDE SEQUENCE</scope>
    <source>
        <strain evidence="1">CY357</strain>
    </source>
</reference>
<protein>
    <submittedName>
        <fullName evidence="1">Uncharacterized protein</fullName>
    </submittedName>
</protein>
<name>A0A9X1QGE2_9BACT</name>
<evidence type="ECO:0000313" key="2">
    <source>
        <dbReference type="Proteomes" id="UP001139411"/>
    </source>
</evidence>